<dbReference type="EC" id="3.1.3.18" evidence="4"/>
<organism evidence="5 6">
    <name type="scientific">Thermodesulfovibrio yellowstonii</name>
    <dbReference type="NCBI Taxonomy" id="28262"/>
    <lineage>
        <taxon>Bacteria</taxon>
        <taxon>Pseudomonadati</taxon>
        <taxon>Nitrospirota</taxon>
        <taxon>Thermodesulfovibrionia</taxon>
        <taxon>Thermodesulfovibrionales</taxon>
        <taxon>Thermodesulfovibrionaceae</taxon>
        <taxon>Thermodesulfovibrio</taxon>
    </lineage>
</organism>
<dbReference type="AlphaFoldDB" id="A0A9W6LJU9"/>
<comment type="catalytic activity">
    <reaction evidence="1">
        <text>2-phosphoglycolate + H2O = glycolate + phosphate</text>
        <dbReference type="Rhea" id="RHEA:14369"/>
        <dbReference type="ChEBI" id="CHEBI:15377"/>
        <dbReference type="ChEBI" id="CHEBI:29805"/>
        <dbReference type="ChEBI" id="CHEBI:43474"/>
        <dbReference type="ChEBI" id="CHEBI:58033"/>
        <dbReference type="EC" id="3.1.3.18"/>
    </reaction>
</comment>
<dbReference type="GO" id="GO:0006281">
    <property type="term" value="P:DNA repair"/>
    <property type="evidence" value="ECO:0007669"/>
    <property type="project" value="TreeGrafter"/>
</dbReference>
<sequence>MTIELIIFDLDGTLVDSCKDITQALNYCFKKRGIEGFSQEEVKKMVGEGVNRLIEKALQLRKLSLPVQDLIECFINYYKKHIADFSIVYPNVRETLEKLKGIKKAVISNKLTELSIKTLKTLGLLEYFDFIAGSDLFAERKPSPVPIIETIKRFNTSPDKTIIVGDSELDIKAGTLAGVKTVAVTYGYREKELLKNADFIIDKFSDLITIARTL</sequence>
<evidence type="ECO:0000256" key="3">
    <source>
        <dbReference type="ARBA" id="ARBA00006171"/>
    </source>
</evidence>
<dbReference type="PRINTS" id="PR00413">
    <property type="entry name" value="HADHALOGNASE"/>
</dbReference>
<comment type="pathway">
    <text evidence="2">Organic acid metabolism; glycolate biosynthesis; glycolate from 2-phosphoglycolate: step 1/1.</text>
</comment>
<gene>
    <name evidence="5" type="ORF">TISLANDTSLP1_02110</name>
</gene>
<evidence type="ECO:0000313" key="6">
    <source>
        <dbReference type="Proteomes" id="UP001144297"/>
    </source>
</evidence>
<dbReference type="InterPro" id="IPR006439">
    <property type="entry name" value="HAD-SF_hydro_IA"/>
</dbReference>
<dbReference type="Pfam" id="PF13419">
    <property type="entry name" value="HAD_2"/>
    <property type="match status" value="1"/>
</dbReference>
<dbReference type="SFLD" id="SFLDG01135">
    <property type="entry name" value="C1.5.6:_HAD__Beta-PGM__Phospha"/>
    <property type="match status" value="1"/>
</dbReference>
<evidence type="ECO:0000256" key="2">
    <source>
        <dbReference type="ARBA" id="ARBA00004818"/>
    </source>
</evidence>
<dbReference type="FunFam" id="3.40.50.1000:FF:000022">
    <property type="entry name" value="Phosphoglycolate phosphatase"/>
    <property type="match status" value="1"/>
</dbReference>
<protein>
    <recommendedName>
        <fullName evidence="4">phosphoglycolate phosphatase</fullName>
        <ecNumber evidence="4">3.1.3.18</ecNumber>
    </recommendedName>
</protein>
<dbReference type="EMBL" id="BSDX01000001">
    <property type="protein sequence ID" value="GLI52518.1"/>
    <property type="molecule type" value="Genomic_DNA"/>
</dbReference>
<dbReference type="SFLD" id="SFLDS00003">
    <property type="entry name" value="Haloacid_Dehalogenase"/>
    <property type="match status" value="1"/>
</dbReference>
<comment type="caution">
    <text evidence="5">The sequence shown here is derived from an EMBL/GenBank/DDBJ whole genome shotgun (WGS) entry which is preliminary data.</text>
</comment>
<reference evidence="5" key="1">
    <citation type="submission" date="2022-12" db="EMBL/GenBank/DDBJ databases">
        <title>Reference genome sequencing for broad-spectrum identification of bacterial and archaeal isolates by mass spectrometry.</title>
        <authorList>
            <person name="Sekiguchi Y."/>
            <person name="Tourlousse D.M."/>
        </authorList>
    </citation>
    <scope>NUCLEOTIDE SEQUENCE</scope>
    <source>
        <strain evidence="5">TSL-P1</strain>
    </source>
</reference>
<evidence type="ECO:0000256" key="4">
    <source>
        <dbReference type="ARBA" id="ARBA00013078"/>
    </source>
</evidence>
<comment type="similarity">
    <text evidence="3">Belongs to the HAD-like hydrolase superfamily. CbbY/CbbZ/Gph/YieH family.</text>
</comment>
<dbReference type="InterPro" id="IPR023214">
    <property type="entry name" value="HAD_sf"/>
</dbReference>
<dbReference type="InterPro" id="IPR050155">
    <property type="entry name" value="HAD-like_hydrolase_sf"/>
</dbReference>
<dbReference type="SFLD" id="SFLDG01129">
    <property type="entry name" value="C1.5:_HAD__Beta-PGM__Phosphata"/>
    <property type="match status" value="1"/>
</dbReference>
<dbReference type="CDD" id="cd02616">
    <property type="entry name" value="HAD_PPase"/>
    <property type="match status" value="1"/>
</dbReference>
<evidence type="ECO:0000313" key="5">
    <source>
        <dbReference type="EMBL" id="GLI52518.1"/>
    </source>
</evidence>
<dbReference type="SUPFAM" id="SSF56784">
    <property type="entry name" value="HAD-like"/>
    <property type="match status" value="1"/>
</dbReference>
<dbReference type="InterPro" id="IPR041492">
    <property type="entry name" value="HAD_2"/>
</dbReference>
<dbReference type="InterPro" id="IPR036412">
    <property type="entry name" value="HAD-like_sf"/>
</dbReference>
<dbReference type="NCBIfam" id="TIGR01549">
    <property type="entry name" value="HAD-SF-IA-v1"/>
    <property type="match status" value="1"/>
</dbReference>
<accession>A0A9W6LJU9</accession>
<dbReference type="GO" id="GO:0005829">
    <property type="term" value="C:cytosol"/>
    <property type="evidence" value="ECO:0007669"/>
    <property type="project" value="TreeGrafter"/>
</dbReference>
<keyword evidence="6" id="KW-1185">Reference proteome</keyword>
<dbReference type="Gene3D" id="1.10.150.240">
    <property type="entry name" value="Putative phosphatase, domain 2"/>
    <property type="match status" value="1"/>
</dbReference>
<proteinExistence type="inferred from homology"/>
<dbReference type="Gene3D" id="3.40.50.1000">
    <property type="entry name" value="HAD superfamily/HAD-like"/>
    <property type="match status" value="1"/>
</dbReference>
<name>A0A9W6LJU9_9BACT</name>
<evidence type="ECO:0000256" key="1">
    <source>
        <dbReference type="ARBA" id="ARBA00000830"/>
    </source>
</evidence>
<dbReference type="GO" id="GO:0008967">
    <property type="term" value="F:phosphoglycolate phosphatase activity"/>
    <property type="evidence" value="ECO:0007669"/>
    <property type="project" value="UniProtKB-EC"/>
</dbReference>
<dbReference type="PANTHER" id="PTHR43434">
    <property type="entry name" value="PHOSPHOGLYCOLATE PHOSPHATASE"/>
    <property type="match status" value="1"/>
</dbReference>
<dbReference type="Proteomes" id="UP001144297">
    <property type="component" value="Unassembled WGS sequence"/>
</dbReference>
<dbReference type="InterPro" id="IPR023198">
    <property type="entry name" value="PGP-like_dom2"/>
</dbReference>
<dbReference type="PANTHER" id="PTHR43434:SF1">
    <property type="entry name" value="PHOSPHOGLYCOLATE PHOSPHATASE"/>
    <property type="match status" value="1"/>
</dbReference>